<dbReference type="GO" id="GO:0005524">
    <property type="term" value="F:ATP binding"/>
    <property type="evidence" value="ECO:0007669"/>
    <property type="project" value="UniProtKB-KW"/>
</dbReference>
<dbReference type="Pfam" id="PF13581">
    <property type="entry name" value="HATPase_c_2"/>
    <property type="match status" value="1"/>
</dbReference>
<evidence type="ECO:0000313" key="3">
    <source>
        <dbReference type="EMBL" id="MFC1401366.1"/>
    </source>
</evidence>
<keyword evidence="1" id="KW-0723">Serine/threonine-protein kinase</keyword>
<dbReference type="PANTHER" id="PTHR35526">
    <property type="entry name" value="ANTI-SIGMA-F FACTOR RSBW-RELATED"/>
    <property type="match status" value="1"/>
</dbReference>
<dbReference type="Gene3D" id="3.30.565.10">
    <property type="entry name" value="Histidine kinase-like ATPase, C-terminal domain"/>
    <property type="match status" value="1"/>
</dbReference>
<dbReference type="CDD" id="cd16936">
    <property type="entry name" value="HATPase_RsbW-like"/>
    <property type="match status" value="1"/>
</dbReference>
<name>A0ABV6UIT4_9ACTN</name>
<keyword evidence="1" id="KW-0808">Transferase</keyword>
<dbReference type="PANTHER" id="PTHR35526:SF3">
    <property type="entry name" value="ANTI-SIGMA-F FACTOR RSBW"/>
    <property type="match status" value="1"/>
</dbReference>
<proteinExistence type="predicted"/>
<dbReference type="EMBL" id="JBHEZZ010000004">
    <property type="protein sequence ID" value="MFC1401366.1"/>
    <property type="molecule type" value="Genomic_DNA"/>
</dbReference>
<keyword evidence="4" id="KW-1185">Reference proteome</keyword>
<dbReference type="InterPro" id="IPR036890">
    <property type="entry name" value="HATPase_C_sf"/>
</dbReference>
<evidence type="ECO:0000259" key="2">
    <source>
        <dbReference type="Pfam" id="PF13581"/>
    </source>
</evidence>
<dbReference type="InterPro" id="IPR050267">
    <property type="entry name" value="Anti-sigma-factor_SerPK"/>
</dbReference>
<comment type="caution">
    <text evidence="3">The sequence shown here is derived from an EMBL/GenBank/DDBJ whole genome shotgun (WGS) entry which is preliminary data.</text>
</comment>
<dbReference type="Proteomes" id="UP001592528">
    <property type="component" value="Unassembled WGS sequence"/>
</dbReference>
<feature type="domain" description="Histidine kinase/HSP90-like ATPase" evidence="2">
    <location>
        <begin position="3"/>
        <end position="100"/>
    </location>
</feature>
<evidence type="ECO:0000313" key="4">
    <source>
        <dbReference type="Proteomes" id="UP001592528"/>
    </source>
</evidence>
<accession>A0ABV6UIT4</accession>
<dbReference type="RefSeq" id="WP_051726066.1">
    <property type="nucleotide sequence ID" value="NZ_JBHEZZ010000004.1"/>
</dbReference>
<keyword evidence="1" id="KW-0418">Kinase</keyword>
<dbReference type="InterPro" id="IPR003594">
    <property type="entry name" value="HATPase_dom"/>
</dbReference>
<keyword evidence="3" id="KW-0067">ATP-binding</keyword>
<protein>
    <submittedName>
        <fullName evidence="3">ATP-binding protein</fullName>
    </submittedName>
</protein>
<reference evidence="3 4" key="1">
    <citation type="submission" date="2024-09" db="EMBL/GenBank/DDBJ databases">
        <authorList>
            <person name="Lee S.D."/>
        </authorList>
    </citation>
    <scope>NUCLEOTIDE SEQUENCE [LARGE SCALE GENOMIC DNA]</scope>
    <source>
        <strain evidence="3 4">N1-5</strain>
    </source>
</reference>
<dbReference type="SUPFAM" id="SSF55874">
    <property type="entry name" value="ATPase domain of HSP90 chaperone/DNA topoisomerase II/histidine kinase"/>
    <property type="match status" value="1"/>
</dbReference>
<evidence type="ECO:0000256" key="1">
    <source>
        <dbReference type="ARBA" id="ARBA00022527"/>
    </source>
</evidence>
<keyword evidence="3" id="KW-0547">Nucleotide-binding</keyword>
<sequence>MRLPAHPASCSLARELTLEILQSWGLEHLGSAAAQLVAELAANSIIHSGGSILRLRVTRRGGSVRIEVRDPSQQLPLLILGDAEDDHGRGMHLVDALADRWGADLLPYGKGVWCDLHIPRN</sequence>
<organism evidence="3 4">
    <name type="scientific">Streptacidiphilus cavernicola</name>
    <dbReference type="NCBI Taxonomy" id="3342716"/>
    <lineage>
        <taxon>Bacteria</taxon>
        <taxon>Bacillati</taxon>
        <taxon>Actinomycetota</taxon>
        <taxon>Actinomycetes</taxon>
        <taxon>Kitasatosporales</taxon>
        <taxon>Streptomycetaceae</taxon>
        <taxon>Streptacidiphilus</taxon>
    </lineage>
</organism>
<gene>
    <name evidence="3" type="ORF">ACEZDJ_08710</name>
</gene>